<evidence type="ECO:0000313" key="1">
    <source>
        <dbReference type="EMBL" id="KAK3278842.1"/>
    </source>
</evidence>
<comment type="caution">
    <text evidence="1">The sequence shown here is derived from an EMBL/GenBank/DDBJ whole genome shotgun (WGS) entry which is preliminary data.</text>
</comment>
<protein>
    <submittedName>
        <fullName evidence="1">Uncharacterized protein</fullName>
    </submittedName>
</protein>
<name>A0AAE0GIR9_9CHLO</name>
<reference evidence="1 2" key="1">
    <citation type="journal article" date="2015" name="Genome Biol. Evol.">
        <title>Comparative Genomics of a Bacterivorous Green Alga Reveals Evolutionary Causalities and Consequences of Phago-Mixotrophic Mode of Nutrition.</title>
        <authorList>
            <person name="Burns J.A."/>
            <person name="Paasch A."/>
            <person name="Narechania A."/>
            <person name="Kim E."/>
        </authorList>
    </citation>
    <scope>NUCLEOTIDE SEQUENCE [LARGE SCALE GENOMIC DNA]</scope>
    <source>
        <strain evidence="1 2">PLY_AMNH</strain>
    </source>
</reference>
<dbReference type="AlphaFoldDB" id="A0AAE0GIR9"/>
<dbReference type="EMBL" id="LGRX02005256">
    <property type="protein sequence ID" value="KAK3278842.1"/>
    <property type="molecule type" value="Genomic_DNA"/>
</dbReference>
<accession>A0AAE0GIR9</accession>
<dbReference type="Proteomes" id="UP001190700">
    <property type="component" value="Unassembled WGS sequence"/>
</dbReference>
<gene>
    <name evidence="1" type="ORF">CYMTET_13240</name>
</gene>
<organism evidence="1 2">
    <name type="scientific">Cymbomonas tetramitiformis</name>
    <dbReference type="NCBI Taxonomy" id="36881"/>
    <lineage>
        <taxon>Eukaryota</taxon>
        <taxon>Viridiplantae</taxon>
        <taxon>Chlorophyta</taxon>
        <taxon>Pyramimonadophyceae</taxon>
        <taxon>Pyramimonadales</taxon>
        <taxon>Pyramimonadaceae</taxon>
        <taxon>Cymbomonas</taxon>
    </lineage>
</organism>
<sequence>MVEVPKYVYLHSAADRASRQGVLSSFSVCAFFDEGTSDSRGVLTFNSGNFYSDGASHSIEESGSGDVEDPTFYVGHAGGVNYFNLADDGEFYDAYEWHVYKRRELRAIEMERYVLQCADDIITWRDATLGFLEFYASVVRGMDDAEWVA</sequence>
<keyword evidence="2" id="KW-1185">Reference proteome</keyword>
<proteinExistence type="predicted"/>
<evidence type="ECO:0000313" key="2">
    <source>
        <dbReference type="Proteomes" id="UP001190700"/>
    </source>
</evidence>